<feature type="chain" id="PRO_5013129192" description="PhoD-like phosphatase metallophosphatase domain-containing protein" evidence="3">
    <location>
        <begin position="50"/>
        <end position="1222"/>
    </location>
</feature>
<dbReference type="Gene3D" id="3.60.21.70">
    <property type="entry name" value="PhoD-like phosphatase"/>
    <property type="match status" value="1"/>
</dbReference>
<evidence type="ECO:0000259" key="4">
    <source>
        <dbReference type="Pfam" id="PF09423"/>
    </source>
</evidence>
<feature type="region of interest" description="Disordered" evidence="1">
    <location>
        <begin position="1186"/>
        <end position="1206"/>
    </location>
</feature>
<dbReference type="InterPro" id="IPR029052">
    <property type="entry name" value="Metallo-depent_PP-like"/>
</dbReference>
<comment type="caution">
    <text evidence="5">The sequence shown here is derived from an EMBL/GenBank/DDBJ whole genome shotgun (WGS) entry which is preliminary data.</text>
</comment>
<organism evidence="5 6">
    <name type="scientific">Besnoitia besnoiti</name>
    <name type="common">Apicomplexan protozoan</name>
    <dbReference type="NCBI Taxonomy" id="94643"/>
    <lineage>
        <taxon>Eukaryota</taxon>
        <taxon>Sar</taxon>
        <taxon>Alveolata</taxon>
        <taxon>Apicomplexa</taxon>
        <taxon>Conoidasida</taxon>
        <taxon>Coccidia</taxon>
        <taxon>Eucoccidiorida</taxon>
        <taxon>Eimeriorina</taxon>
        <taxon>Sarcocystidae</taxon>
        <taxon>Besnoitia</taxon>
    </lineage>
</organism>
<gene>
    <name evidence="5" type="ORF">BESB_030390</name>
</gene>
<name>A0A2A9LZH5_BESBE</name>
<reference evidence="5 6" key="1">
    <citation type="submission" date="2017-09" db="EMBL/GenBank/DDBJ databases">
        <title>Genome sequencing of Besnoitia besnoiti strain Bb-Ger1.</title>
        <authorList>
            <person name="Schares G."/>
            <person name="Venepally P."/>
            <person name="Lorenzi H.A."/>
        </authorList>
    </citation>
    <scope>NUCLEOTIDE SEQUENCE [LARGE SCALE GENOMIC DNA]</scope>
    <source>
        <strain evidence="5 6">Bb-Ger1</strain>
    </source>
</reference>
<dbReference type="AlphaFoldDB" id="A0A2A9LZH5"/>
<protein>
    <recommendedName>
        <fullName evidence="4">PhoD-like phosphatase metallophosphatase domain-containing protein</fullName>
    </recommendedName>
</protein>
<dbReference type="EMBL" id="NWUJ01000016">
    <property type="protein sequence ID" value="PFH31165.1"/>
    <property type="molecule type" value="Genomic_DNA"/>
</dbReference>
<proteinExistence type="predicted"/>
<dbReference type="InterPro" id="IPR038607">
    <property type="entry name" value="PhoD-like_sf"/>
</dbReference>
<dbReference type="SUPFAM" id="SSF56300">
    <property type="entry name" value="Metallo-dependent phosphatases"/>
    <property type="match status" value="1"/>
</dbReference>
<feature type="region of interest" description="Disordered" evidence="1">
    <location>
        <begin position="854"/>
        <end position="888"/>
    </location>
</feature>
<keyword evidence="6" id="KW-1185">Reference proteome</keyword>
<evidence type="ECO:0000313" key="6">
    <source>
        <dbReference type="Proteomes" id="UP000224006"/>
    </source>
</evidence>
<sequence length="1222" mass="134392">MPPFTAPPPSRQAGGVLTPLESLFCASSSSSRAFLLSLLLLVHLQAAVGGVPALDFPQLAAERVEKEQREVDRHAATSETQRGSATLAEAEQRGVRAFNPSVYTPHLIEVGSEGPIRLMFGSCNLQPTGGEWQVEEEDRLMWSFMAKRQPKVFAWLGDNVYAHNYRYFALANSVRWNWRNLSWTELKRRRAEASEAFRRHSTIEEIREAFRNQTSYRFYQDFVRTGVEIVGTYDDHDLGEDNPSKVHPLKYEARDVVLDFFNVPADSPRRSIYWEGAYSAHKIQVDADLSFRIIILDTRFSRDPWTVLPHGDILGTQQWKWLEEELRKSAKEGDAVTFITSSIQVLPSPFIATEAWSIFPHARRRLLNLVMNSGVQMPVFLSGDVHFSEMNRVVCRPLHRIAAREEEAEPVAAAAAAAGGERQRAEARAGERSAQCPALSPLQRISLVLFHLSPRSDAHWARLPAPAAGWKAAPLEAAFRARCGEPSAELESSWVSLASAAGARRASEWSEYALQTAWQAPGLFERVFPVASFLSTYVLTSLFAPPLGASFALLASPHPVEELLHLLDEGRVLARERAVRKLRPALDRADAEADGVELREFTSSGLTHGIEETFLMASSAAKFADWVLRTLLPRTTTLRDDFLNERLVYTHRNVGDIQLVRSPLYLFKEEGKPRGGAEAPEKRQRGEAHAAEAPDATEASLRGYVAAEDRNVYASLLARLSSSCMATSASAAAGGRGAAGEQEVANIDGDWARSLAEIRAFFAGKPERFHLLLALYARLLHIHARAPAAGEVARGGKSPAGAHVKGQRTTLNIPPRKSRGACAERDGSAAATTREKEEDDGVRASVWCWLDEEEPASAEKQQQGSLGEKKATDGHPSESSQAPEGNLVEYSNRPGFPYPLLQNEAFFRVLFTVEALLHASVQRLAEAALSPAHASSLSAAWTEELSVFCRVARSPSREAVGGILRFLHGRQTSAFAENPRSPLLREKLTLLHTRAAAMRTRTDRLCEALAGVFTLDRAARESPRICGATGESRGEAKDGDKELLRALSTFAAREAQASRKSHGAGEREANAFSIDLVPCGDVQEVLAARVWIAIHIFALPFGDLVLESFLSPFAFQRARERLLQELAEEDGQPAAAESRVRWLCEAPEGPDRTPAYVAVALLLLLFSLAFCLGCCVCVCGRGCSRPPTEAARRAQRSRVDRSAKPSLADAGVAEAVRRRQIA</sequence>
<feature type="region of interest" description="Disordered" evidence="1">
    <location>
        <begin position="792"/>
        <end position="838"/>
    </location>
</feature>
<feature type="signal peptide" evidence="3">
    <location>
        <begin position="1"/>
        <end position="49"/>
    </location>
</feature>
<dbReference type="VEuPathDB" id="ToxoDB:BESB_030390"/>
<dbReference type="CDD" id="cd07389">
    <property type="entry name" value="MPP_PhoD"/>
    <property type="match status" value="1"/>
</dbReference>
<feature type="region of interest" description="Disordered" evidence="1">
    <location>
        <begin position="671"/>
        <end position="695"/>
    </location>
</feature>
<dbReference type="InterPro" id="IPR018946">
    <property type="entry name" value="PhoD-like_MPP"/>
</dbReference>
<feature type="transmembrane region" description="Helical" evidence="2">
    <location>
        <begin position="1155"/>
        <end position="1179"/>
    </location>
</feature>
<evidence type="ECO:0000313" key="5">
    <source>
        <dbReference type="EMBL" id="PFH31165.1"/>
    </source>
</evidence>
<dbReference type="RefSeq" id="XP_029215174.1">
    <property type="nucleotide sequence ID" value="XM_029361707.1"/>
</dbReference>
<dbReference type="KEGG" id="bbes:BESB_030390"/>
<evidence type="ECO:0000256" key="3">
    <source>
        <dbReference type="SAM" id="SignalP"/>
    </source>
</evidence>
<evidence type="ECO:0000256" key="1">
    <source>
        <dbReference type="SAM" id="MobiDB-lite"/>
    </source>
</evidence>
<feature type="region of interest" description="Disordered" evidence="1">
    <location>
        <begin position="67"/>
        <end position="90"/>
    </location>
</feature>
<feature type="compositionally biased region" description="Basic and acidic residues" evidence="1">
    <location>
        <begin position="67"/>
        <end position="76"/>
    </location>
</feature>
<dbReference type="GeneID" id="40308091"/>
<dbReference type="Pfam" id="PF09423">
    <property type="entry name" value="PhoD"/>
    <property type="match status" value="1"/>
</dbReference>
<keyword evidence="2" id="KW-0472">Membrane</keyword>
<evidence type="ECO:0000256" key="2">
    <source>
        <dbReference type="SAM" id="Phobius"/>
    </source>
</evidence>
<feature type="compositionally biased region" description="Basic and acidic residues" evidence="1">
    <location>
        <begin position="671"/>
        <end position="692"/>
    </location>
</feature>
<dbReference type="PANTHER" id="PTHR33987">
    <property type="entry name" value="CALCINEURIN-LIKE METALLO-PHOSPHOESTERASE SUPERFAMILY PROTEIN"/>
    <property type="match status" value="1"/>
</dbReference>
<accession>A0A2A9LZH5</accession>
<keyword evidence="3" id="KW-0732">Signal</keyword>
<keyword evidence="2" id="KW-1133">Transmembrane helix</keyword>
<dbReference type="PANTHER" id="PTHR33987:SF1">
    <property type="entry name" value="CALCINEURIN-LIKE METALLO-PHOSPHOESTERASE SUPERFAMILY PROTEIN"/>
    <property type="match status" value="1"/>
</dbReference>
<dbReference type="OrthoDB" id="10266805at2759"/>
<keyword evidence="2" id="KW-0812">Transmembrane</keyword>
<feature type="domain" description="PhoD-like phosphatase metallophosphatase" evidence="4">
    <location>
        <begin position="292"/>
        <end position="396"/>
    </location>
</feature>
<feature type="compositionally biased region" description="Basic and acidic residues" evidence="1">
    <location>
        <begin position="867"/>
        <end position="876"/>
    </location>
</feature>
<dbReference type="Proteomes" id="UP000224006">
    <property type="component" value="Chromosome XIII"/>
</dbReference>
<dbReference type="STRING" id="94643.A0A2A9LZH5"/>